<dbReference type="OrthoDB" id="9798539at2"/>
<protein>
    <recommendedName>
        <fullName evidence="2">Phytase-like domain-containing protein</fullName>
    </recommendedName>
</protein>
<evidence type="ECO:0000313" key="3">
    <source>
        <dbReference type="EMBL" id="PTX42376.1"/>
    </source>
</evidence>
<proteinExistence type="predicted"/>
<feature type="domain" description="Phytase-like" evidence="2">
    <location>
        <begin position="48"/>
        <end position="346"/>
    </location>
</feature>
<dbReference type="PROSITE" id="PS51257">
    <property type="entry name" value="PROKAR_LIPOPROTEIN"/>
    <property type="match status" value="1"/>
</dbReference>
<organism evidence="3 4">
    <name type="scientific">Christiangramia gaetbulicola</name>
    <dbReference type="NCBI Taxonomy" id="703340"/>
    <lineage>
        <taxon>Bacteria</taxon>
        <taxon>Pseudomonadati</taxon>
        <taxon>Bacteroidota</taxon>
        <taxon>Flavobacteriia</taxon>
        <taxon>Flavobacteriales</taxon>
        <taxon>Flavobacteriaceae</taxon>
        <taxon>Christiangramia</taxon>
    </lineage>
</organism>
<name>A0A2T6AF16_9FLAO</name>
<evidence type="ECO:0000313" key="4">
    <source>
        <dbReference type="Proteomes" id="UP000244174"/>
    </source>
</evidence>
<keyword evidence="1" id="KW-0732">Signal</keyword>
<feature type="chain" id="PRO_5015568254" description="Phytase-like domain-containing protein" evidence="1">
    <location>
        <begin position="19"/>
        <end position="371"/>
    </location>
</feature>
<reference evidence="3 4" key="1">
    <citation type="submission" date="2018-04" db="EMBL/GenBank/DDBJ databases">
        <title>Genomic Encyclopedia of Archaeal and Bacterial Type Strains, Phase II (KMG-II): from individual species to whole genera.</title>
        <authorList>
            <person name="Goeker M."/>
        </authorList>
    </citation>
    <scope>NUCLEOTIDE SEQUENCE [LARGE SCALE GENOMIC DNA]</scope>
    <source>
        <strain evidence="3 4">DSM 23082</strain>
    </source>
</reference>
<evidence type="ECO:0000256" key="1">
    <source>
        <dbReference type="SAM" id="SignalP"/>
    </source>
</evidence>
<feature type="signal peptide" evidence="1">
    <location>
        <begin position="1"/>
        <end position="18"/>
    </location>
</feature>
<dbReference type="EMBL" id="QBKQ01000003">
    <property type="protein sequence ID" value="PTX42376.1"/>
    <property type="molecule type" value="Genomic_DNA"/>
</dbReference>
<dbReference type="PANTHER" id="PTHR37957:SF1">
    <property type="entry name" value="PHYTASE-LIKE DOMAIN-CONTAINING PROTEIN"/>
    <property type="match status" value="1"/>
</dbReference>
<dbReference type="AlphaFoldDB" id="A0A2T6AF16"/>
<dbReference type="PANTHER" id="PTHR37957">
    <property type="entry name" value="BLR7070 PROTEIN"/>
    <property type="match status" value="1"/>
</dbReference>
<evidence type="ECO:0000259" key="2">
    <source>
        <dbReference type="Pfam" id="PF13449"/>
    </source>
</evidence>
<dbReference type="Proteomes" id="UP000244174">
    <property type="component" value="Unassembled WGS sequence"/>
</dbReference>
<comment type="caution">
    <text evidence="3">The sequence shown here is derived from an EMBL/GenBank/DDBJ whole genome shotgun (WGS) entry which is preliminary data.</text>
</comment>
<dbReference type="InterPro" id="IPR027372">
    <property type="entry name" value="Phytase-like_dom"/>
</dbReference>
<sequence>MKKITLLCLISIVLCSCAVSRKIENDNVELRFLDEYVLPADTRLENTVVGGLSGIDYKNDKLFMVCDDAGNPRIYLADLSIEGKKIKAITLDQIISIKKSEELENKVLDLEAIRYDKDRTKFIVTSEGAIKDGKDPGIYEVSIFGRANRSYTIPEHFKANTDQRPRNNGVFEGITESIDNKGYWVAMELPLEKDGPKPKIYPSRSHVRMTKFNKETGKATKQFAYKLDGVSKLPINFFAVNGVTEILEYSQDRFLVLERSYSAGYGSHGNTVKIFDVDASQVTNILDKNELKGEKYKKAEKKLIFNFKSVKDQLTKEIIDNIEGMCFGPTLENGERSLILVSDNNFNSFAEQINQFILMQINIKNGSSVTD</sequence>
<keyword evidence="4" id="KW-1185">Reference proteome</keyword>
<accession>A0A2T6AF16</accession>
<dbReference type="Pfam" id="PF13449">
    <property type="entry name" value="Phytase-like"/>
    <property type="match status" value="1"/>
</dbReference>
<gene>
    <name evidence="3" type="ORF">C8P64_2804</name>
</gene>
<dbReference type="RefSeq" id="WP_108172672.1">
    <property type="nucleotide sequence ID" value="NZ_QBKQ01000003.1"/>
</dbReference>